<evidence type="ECO:0000313" key="1">
    <source>
        <dbReference type="EMBL" id="QIN96187.1"/>
    </source>
</evidence>
<proteinExistence type="predicted"/>
<gene>
    <name evidence="1" type="ORF">MN05_00123</name>
</gene>
<keyword evidence="2" id="KW-1185">Reference proteome</keyword>
<organism evidence="1 2">
    <name type="scientific">Escherichia phage MN05</name>
    <dbReference type="NCBI Taxonomy" id="2711185"/>
    <lineage>
        <taxon>Viruses</taxon>
        <taxon>Duplodnaviria</taxon>
        <taxon>Heunggongvirae</taxon>
        <taxon>Uroviricota</taxon>
        <taxon>Caudoviricetes</taxon>
        <taxon>Mktvariviridae</taxon>
        <taxon>Gordonclarkvirinae</taxon>
        <taxon>Kuravirus</taxon>
        <taxon>Kuravirus MN05</taxon>
    </lineage>
</organism>
<reference evidence="1 2" key="1">
    <citation type="submission" date="2020-02" db="EMBL/GenBank/DDBJ databases">
        <authorList>
            <person name="Naser I.B."/>
            <person name="Shishir T.A."/>
        </authorList>
    </citation>
    <scope>NUCLEOTIDE SEQUENCE [LARGE SCALE GENOMIC DNA]</scope>
</reference>
<dbReference type="EMBL" id="MT129655">
    <property type="protein sequence ID" value="QIN96187.1"/>
    <property type="molecule type" value="Genomic_DNA"/>
</dbReference>
<name>A0A858I187_9CAUD</name>
<evidence type="ECO:0000313" key="2">
    <source>
        <dbReference type="Proteomes" id="UP000664926"/>
    </source>
</evidence>
<accession>A0A858I187</accession>
<protein>
    <submittedName>
        <fullName evidence="1">Uncharacterized protein</fullName>
    </submittedName>
</protein>
<dbReference type="Proteomes" id="UP000664926">
    <property type="component" value="Segment"/>
</dbReference>
<sequence>MIILVMMAMAVVFPLLVLIVCEVVESFTDSELSPRNKPSKFNGATFSRKKVRKMVAM</sequence>